<protein>
    <recommendedName>
        <fullName evidence="9">Thiamine-phosphate synthase</fullName>
        <shortName evidence="9">TP synthase</shortName>
        <shortName evidence="9">TPS</shortName>
        <ecNumber evidence="9">2.5.1.3</ecNumber>
    </recommendedName>
    <alternativeName>
        <fullName evidence="9">Thiamine-phosphate pyrophosphorylase</fullName>
        <shortName evidence="9">TMP pyrophosphorylase</shortName>
        <shortName evidence="9">TMP-PPase</shortName>
    </alternativeName>
</protein>
<evidence type="ECO:0000256" key="2">
    <source>
        <dbReference type="ARBA" id="ARBA00022679"/>
    </source>
</evidence>
<keyword evidence="5 9" id="KW-0784">Thiamine biosynthesis</keyword>
<evidence type="ECO:0000256" key="1">
    <source>
        <dbReference type="ARBA" id="ARBA00005165"/>
    </source>
</evidence>
<reference evidence="13 14" key="1">
    <citation type="submission" date="2020-08" db="EMBL/GenBank/DDBJ databases">
        <authorList>
            <person name="Liu C."/>
            <person name="Sun Q."/>
        </authorList>
    </citation>
    <scope>NUCLEOTIDE SEQUENCE [LARGE SCALE GENOMIC DNA]</scope>
    <source>
        <strain evidence="13 14">NSJ-59</strain>
    </source>
</reference>
<comment type="similarity">
    <text evidence="9 10">Belongs to the thiamine-phosphate synthase family.</text>
</comment>
<keyword evidence="2 9" id="KW-0808">Transferase</keyword>
<feature type="binding site" evidence="9">
    <location>
        <position position="116"/>
    </location>
    <ligand>
        <name>4-amino-2-methyl-5-(diphosphooxymethyl)pyrimidine</name>
        <dbReference type="ChEBI" id="CHEBI:57841"/>
    </ligand>
</feature>
<dbReference type="SUPFAM" id="SSF51391">
    <property type="entry name" value="Thiamin phosphate synthase"/>
    <property type="match status" value="1"/>
</dbReference>
<feature type="binding site" evidence="9">
    <location>
        <begin position="193"/>
        <end position="194"/>
    </location>
    <ligand>
        <name>2-[(2R,5Z)-2-carboxy-4-methylthiazol-5(2H)-ylidene]ethyl phosphate</name>
        <dbReference type="ChEBI" id="CHEBI:62899"/>
    </ligand>
</feature>
<evidence type="ECO:0000313" key="13">
    <source>
        <dbReference type="EMBL" id="MBC3535797.1"/>
    </source>
</evidence>
<feature type="binding site" evidence="9">
    <location>
        <position position="77"/>
    </location>
    <ligand>
        <name>4-amino-2-methyl-5-(diphosphooxymethyl)pyrimidine</name>
        <dbReference type="ChEBI" id="CHEBI:57841"/>
    </ligand>
</feature>
<evidence type="ECO:0000256" key="10">
    <source>
        <dbReference type="RuleBase" id="RU003826"/>
    </source>
</evidence>
<name>A0ABR6VEW6_9FIRM</name>
<evidence type="ECO:0000256" key="3">
    <source>
        <dbReference type="ARBA" id="ARBA00022723"/>
    </source>
</evidence>
<evidence type="ECO:0000313" key="14">
    <source>
        <dbReference type="Proteomes" id="UP000606870"/>
    </source>
</evidence>
<feature type="binding site" evidence="9">
    <location>
        <position position="145"/>
    </location>
    <ligand>
        <name>4-amino-2-methyl-5-(diphosphooxymethyl)pyrimidine</name>
        <dbReference type="ChEBI" id="CHEBI:57841"/>
    </ligand>
</feature>
<dbReference type="Pfam" id="PF02581">
    <property type="entry name" value="TMP-TENI"/>
    <property type="match status" value="1"/>
</dbReference>
<dbReference type="PANTHER" id="PTHR20857">
    <property type="entry name" value="THIAMINE-PHOSPHATE PYROPHOSPHORYLASE"/>
    <property type="match status" value="1"/>
</dbReference>
<keyword evidence="14" id="KW-1185">Reference proteome</keyword>
<comment type="function">
    <text evidence="9">Condenses 4-methyl-5-(beta-hydroxyethyl)thiazole monophosphate (THZ-P) and 2-methyl-4-amino-5-hydroxymethyl pyrimidine pyrophosphate (HMP-PP) to form thiamine monophosphate (TMP).</text>
</comment>
<dbReference type="HAMAP" id="MF_00097">
    <property type="entry name" value="TMP_synthase"/>
    <property type="match status" value="1"/>
</dbReference>
<feature type="domain" description="Thiamine phosphate synthase/TenI" evidence="12">
    <location>
        <begin position="15"/>
        <end position="196"/>
    </location>
</feature>
<dbReference type="PANTHER" id="PTHR20857:SF15">
    <property type="entry name" value="THIAMINE-PHOSPHATE SYNTHASE"/>
    <property type="match status" value="1"/>
</dbReference>
<dbReference type="GO" id="GO:0004789">
    <property type="term" value="F:thiamine-phosphate diphosphorylase activity"/>
    <property type="evidence" value="ECO:0007669"/>
    <property type="project" value="UniProtKB-EC"/>
</dbReference>
<feature type="binding site" evidence="9">
    <location>
        <begin position="45"/>
        <end position="49"/>
    </location>
    <ligand>
        <name>4-amino-2-methyl-5-(diphosphooxymethyl)pyrimidine</name>
        <dbReference type="ChEBI" id="CHEBI:57841"/>
    </ligand>
</feature>
<keyword evidence="4 9" id="KW-0460">Magnesium</keyword>
<feature type="binding site" evidence="9">
    <location>
        <begin position="142"/>
        <end position="144"/>
    </location>
    <ligand>
        <name>2-[(2R,5Z)-2-carboxy-4-methylthiazol-5(2H)-ylidene]ethyl phosphate</name>
        <dbReference type="ChEBI" id="CHEBI:62899"/>
    </ligand>
</feature>
<comment type="pathway">
    <text evidence="1 9 11">Cofactor biosynthesis; thiamine diphosphate biosynthesis; thiamine phosphate from 4-amino-2-methyl-5-diphosphomethylpyrimidine and 4-methyl-5-(2-phosphoethyl)-thiazole: step 1/1.</text>
</comment>
<comment type="catalytic activity">
    <reaction evidence="8 9 10">
        <text>2-[(2R,5Z)-2-carboxy-4-methylthiazol-5(2H)-ylidene]ethyl phosphate + 4-amino-2-methyl-5-(diphosphooxymethyl)pyrimidine + 2 H(+) = thiamine phosphate + CO2 + diphosphate</text>
        <dbReference type="Rhea" id="RHEA:47844"/>
        <dbReference type="ChEBI" id="CHEBI:15378"/>
        <dbReference type="ChEBI" id="CHEBI:16526"/>
        <dbReference type="ChEBI" id="CHEBI:33019"/>
        <dbReference type="ChEBI" id="CHEBI:37575"/>
        <dbReference type="ChEBI" id="CHEBI:57841"/>
        <dbReference type="ChEBI" id="CHEBI:62899"/>
        <dbReference type="EC" id="2.5.1.3"/>
    </reaction>
</comment>
<accession>A0ABR6VEW6</accession>
<feature type="binding site" evidence="9">
    <location>
        <position position="78"/>
    </location>
    <ligand>
        <name>Mg(2+)</name>
        <dbReference type="ChEBI" id="CHEBI:18420"/>
    </ligand>
</feature>
<comment type="cofactor">
    <cofactor evidence="9">
        <name>Mg(2+)</name>
        <dbReference type="ChEBI" id="CHEBI:18420"/>
    </cofactor>
    <text evidence="9">Binds 1 Mg(2+) ion per subunit.</text>
</comment>
<evidence type="ECO:0000256" key="4">
    <source>
        <dbReference type="ARBA" id="ARBA00022842"/>
    </source>
</evidence>
<organism evidence="13 14">
    <name type="scientific">Megasphaera hominis</name>
    <dbReference type="NCBI Taxonomy" id="159836"/>
    <lineage>
        <taxon>Bacteria</taxon>
        <taxon>Bacillati</taxon>
        <taxon>Bacillota</taxon>
        <taxon>Negativicutes</taxon>
        <taxon>Veillonellales</taxon>
        <taxon>Veillonellaceae</taxon>
        <taxon>Megasphaera</taxon>
    </lineage>
</organism>
<dbReference type="RefSeq" id="WP_186501848.1">
    <property type="nucleotide sequence ID" value="NZ_JACOGK010000001.1"/>
</dbReference>
<dbReference type="EMBL" id="JACOGK010000001">
    <property type="protein sequence ID" value="MBC3535797.1"/>
    <property type="molecule type" value="Genomic_DNA"/>
</dbReference>
<comment type="caution">
    <text evidence="13">The sequence shown here is derived from an EMBL/GenBank/DDBJ whole genome shotgun (WGS) entry which is preliminary data.</text>
</comment>
<dbReference type="Proteomes" id="UP000606870">
    <property type="component" value="Unassembled WGS sequence"/>
</dbReference>
<evidence type="ECO:0000256" key="7">
    <source>
        <dbReference type="ARBA" id="ARBA00047851"/>
    </source>
</evidence>
<feature type="binding site" evidence="9">
    <location>
        <position position="173"/>
    </location>
    <ligand>
        <name>2-[(2R,5Z)-2-carboxy-4-methylthiazol-5(2H)-ylidene]ethyl phosphate</name>
        <dbReference type="ChEBI" id="CHEBI:62899"/>
    </ligand>
</feature>
<evidence type="ECO:0000256" key="8">
    <source>
        <dbReference type="ARBA" id="ARBA00047883"/>
    </source>
</evidence>
<sequence>MTREECVEIFKNEPVYAILGEALSLGRGNVETARQVLAAGVKIIQYREKHKSWREKYAEAKVIADLCRAAGAVFIMNDSADLAIACGAAGIHVGQDDAPCTFVRRLAGPDMFIGVSTNTIADIQGAIRDGADYVGFGPMHPTESKKDTHDLVTAEAIGYATAQTQMPLTCIGGVGPETIPELYKEGFRSFAMISAIVSQPDIAAAVAHIRQVIAQAAHKG</sequence>
<dbReference type="InterPro" id="IPR036206">
    <property type="entry name" value="ThiamineP_synth_sf"/>
</dbReference>
<evidence type="ECO:0000256" key="9">
    <source>
        <dbReference type="HAMAP-Rule" id="MF_00097"/>
    </source>
</evidence>
<evidence type="ECO:0000259" key="12">
    <source>
        <dbReference type="Pfam" id="PF02581"/>
    </source>
</evidence>
<dbReference type="EC" id="2.5.1.3" evidence="9"/>
<dbReference type="InterPro" id="IPR034291">
    <property type="entry name" value="TMP_synthase"/>
</dbReference>
<dbReference type="InterPro" id="IPR013785">
    <property type="entry name" value="Aldolase_TIM"/>
</dbReference>
<evidence type="ECO:0000256" key="5">
    <source>
        <dbReference type="ARBA" id="ARBA00022977"/>
    </source>
</evidence>
<keyword evidence="3 9" id="KW-0479">Metal-binding</keyword>
<feature type="binding site" evidence="9">
    <location>
        <position position="97"/>
    </location>
    <ligand>
        <name>Mg(2+)</name>
        <dbReference type="ChEBI" id="CHEBI:18420"/>
    </ligand>
</feature>
<evidence type="ECO:0000256" key="11">
    <source>
        <dbReference type="RuleBase" id="RU004253"/>
    </source>
</evidence>
<dbReference type="CDD" id="cd00564">
    <property type="entry name" value="TMP_TenI"/>
    <property type="match status" value="1"/>
</dbReference>
<gene>
    <name evidence="9 13" type="primary">thiE</name>
    <name evidence="13" type="ORF">H8J70_00755</name>
</gene>
<dbReference type="NCBIfam" id="TIGR00693">
    <property type="entry name" value="thiE"/>
    <property type="match status" value="1"/>
</dbReference>
<comment type="catalytic activity">
    <reaction evidence="6 9 10">
        <text>4-methyl-5-(2-phosphooxyethyl)-thiazole + 4-amino-2-methyl-5-(diphosphooxymethyl)pyrimidine + H(+) = thiamine phosphate + diphosphate</text>
        <dbReference type="Rhea" id="RHEA:22328"/>
        <dbReference type="ChEBI" id="CHEBI:15378"/>
        <dbReference type="ChEBI" id="CHEBI:33019"/>
        <dbReference type="ChEBI" id="CHEBI:37575"/>
        <dbReference type="ChEBI" id="CHEBI:57841"/>
        <dbReference type="ChEBI" id="CHEBI:58296"/>
        <dbReference type="EC" id="2.5.1.3"/>
    </reaction>
</comment>
<evidence type="ECO:0000256" key="6">
    <source>
        <dbReference type="ARBA" id="ARBA00047334"/>
    </source>
</evidence>
<dbReference type="Gene3D" id="3.20.20.70">
    <property type="entry name" value="Aldolase class I"/>
    <property type="match status" value="1"/>
</dbReference>
<dbReference type="InterPro" id="IPR022998">
    <property type="entry name" value="ThiamineP_synth_TenI"/>
</dbReference>
<comment type="catalytic activity">
    <reaction evidence="7 9 10">
        <text>2-(2-carboxy-4-methylthiazol-5-yl)ethyl phosphate + 4-amino-2-methyl-5-(diphosphooxymethyl)pyrimidine + 2 H(+) = thiamine phosphate + CO2 + diphosphate</text>
        <dbReference type="Rhea" id="RHEA:47848"/>
        <dbReference type="ChEBI" id="CHEBI:15378"/>
        <dbReference type="ChEBI" id="CHEBI:16526"/>
        <dbReference type="ChEBI" id="CHEBI:33019"/>
        <dbReference type="ChEBI" id="CHEBI:37575"/>
        <dbReference type="ChEBI" id="CHEBI:57841"/>
        <dbReference type="ChEBI" id="CHEBI:62890"/>
        <dbReference type="EC" id="2.5.1.3"/>
    </reaction>
</comment>
<proteinExistence type="inferred from homology"/>